<proteinExistence type="predicted"/>
<comment type="caution">
    <text evidence="1">The sequence shown here is derived from an EMBL/GenBank/DDBJ whole genome shotgun (WGS) entry which is preliminary data.</text>
</comment>
<evidence type="ECO:0000313" key="1">
    <source>
        <dbReference type="EMBL" id="MPN63885.1"/>
    </source>
</evidence>
<gene>
    <name evidence="1" type="ORF">SDC9_211652</name>
</gene>
<organism evidence="1">
    <name type="scientific">bioreactor metagenome</name>
    <dbReference type="NCBI Taxonomy" id="1076179"/>
    <lineage>
        <taxon>unclassified sequences</taxon>
        <taxon>metagenomes</taxon>
        <taxon>ecological metagenomes</taxon>
    </lineage>
</organism>
<sequence length="148" mass="17033">MAYDCGKLICNSINKNIKYSELLPQERNLADFLKELEYIDINESDVSILVKVPVFYDFEMDTIIKEISDIILNSIFSEVKNIFESFETNAANLTSVIHLVNMKEVANELWHQIFGATNEYLVKEGFVEVPEDIKGQGRYLRSITVTEN</sequence>
<accession>A0A645JJP1</accession>
<name>A0A645JJP1_9ZZZZ</name>
<dbReference type="EMBL" id="VSSQ01143941">
    <property type="protein sequence ID" value="MPN63885.1"/>
    <property type="molecule type" value="Genomic_DNA"/>
</dbReference>
<dbReference type="AlphaFoldDB" id="A0A645JJP1"/>
<protein>
    <submittedName>
        <fullName evidence="1">Uncharacterized protein</fullName>
    </submittedName>
</protein>
<reference evidence="1" key="1">
    <citation type="submission" date="2019-08" db="EMBL/GenBank/DDBJ databases">
        <authorList>
            <person name="Kucharzyk K."/>
            <person name="Murdoch R.W."/>
            <person name="Higgins S."/>
            <person name="Loffler F."/>
        </authorList>
    </citation>
    <scope>NUCLEOTIDE SEQUENCE</scope>
</reference>